<proteinExistence type="predicted"/>
<dbReference type="Proteomes" id="UP000189761">
    <property type="component" value="Unassembled WGS sequence"/>
</dbReference>
<evidence type="ECO:0000313" key="2">
    <source>
        <dbReference type="EMBL" id="MDH5160258.1"/>
    </source>
</evidence>
<reference evidence="3 4" key="1">
    <citation type="submission" date="2017-01" db="EMBL/GenBank/DDBJ databases">
        <title>Draft genome sequence of Bacillus oleronius.</title>
        <authorList>
            <person name="Allam M."/>
        </authorList>
    </citation>
    <scope>NUCLEOTIDE SEQUENCE [LARGE SCALE GENOMIC DNA]</scope>
    <source>
        <strain evidence="3 4">DSM 9356</strain>
    </source>
</reference>
<dbReference type="RefSeq" id="WP_071977020.1">
    <property type="nucleotide sequence ID" value="NZ_CP065424.1"/>
</dbReference>
<protein>
    <submittedName>
        <fullName evidence="2">TIGR04086 family membrane protein</fullName>
    </submittedName>
</protein>
<dbReference type="AlphaFoldDB" id="A0A8E2ICT2"/>
<feature type="transmembrane region" description="Helical" evidence="1">
    <location>
        <begin position="12"/>
        <end position="32"/>
    </location>
</feature>
<dbReference type="Pfam" id="PF12670">
    <property type="entry name" value="DUF3792"/>
    <property type="match status" value="1"/>
</dbReference>
<keyword evidence="4" id="KW-1185">Reference proteome</keyword>
<dbReference type="EMBL" id="MTLA01000093">
    <property type="protein sequence ID" value="OOP68645.1"/>
    <property type="molecule type" value="Genomic_DNA"/>
</dbReference>
<gene>
    <name evidence="3" type="ORF">BWZ43_09385</name>
    <name evidence="2" type="ORF">P5X88_04865</name>
</gene>
<feature type="transmembrane region" description="Helical" evidence="1">
    <location>
        <begin position="70"/>
        <end position="90"/>
    </location>
</feature>
<name>A0A8E2ICT2_9BACI</name>
<dbReference type="NCBIfam" id="TIGR04086">
    <property type="entry name" value="TIGR04086_membr"/>
    <property type="match status" value="1"/>
</dbReference>
<comment type="caution">
    <text evidence="3">The sequence shown here is derived from an EMBL/GenBank/DDBJ whole genome shotgun (WGS) entry which is preliminary data.</text>
</comment>
<keyword evidence="1" id="KW-1133">Transmembrane helix</keyword>
<reference evidence="2" key="2">
    <citation type="submission" date="2023-03" db="EMBL/GenBank/DDBJ databases">
        <title>Bacterial isolates from washroom surfaces on a university campus.</title>
        <authorList>
            <person name="Holman D.B."/>
            <person name="Gzyl K.E."/>
            <person name="Taheri A.E."/>
        </authorList>
    </citation>
    <scope>NUCLEOTIDE SEQUENCE</scope>
    <source>
        <strain evidence="2">RD03</strain>
    </source>
</reference>
<dbReference type="InterPro" id="IPR023804">
    <property type="entry name" value="DUF3792_TM"/>
</dbReference>
<keyword evidence="1" id="KW-0472">Membrane</keyword>
<evidence type="ECO:0000313" key="4">
    <source>
        <dbReference type="Proteomes" id="UP000189761"/>
    </source>
</evidence>
<organism evidence="3 4">
    <name type="scientific">Heyndrickxia oleronia</name>
    <dbReference type="NCBI Taxonomy" id="38875"/>
    <lineage>
        <taxon>Bacteria</taxon>
        <taxon>Bacillati</taxon>
        <taxon>Bacillota</taxon>
        <taxon>Bacilli</taxon>
        <taxon>Bacillales</taxon>
        <taxon>Bacillaceae</taxon>
        <taxon>Heyndrickxia</taxon>
    </lineage>
</organism>
<evidence type="ECO:0000256" key="1">
    <source>
        <dbReference type="SAM" id="Phobius"/>
    </source>
</evidence>
<dbReference type="Proteomes" id="UP001159179">
    <property type="component" value="Unassembled WGS sequence"/>
</dbReference>
<dbReference type="EMBL" id="JAROYP010000002">
    <property type="protein sequence ID" value="MDH5160258.1"/>
    <property type="molecule type" value="Genomic_DNA"/>
</dbReference>
<keyword evidence="1" id="KW-0812">Transmembrane</keyword>
<evidence type="ECO:0000313" key="3">
    <source>
        <dbReference type="EMBL" id="OOP68645.1"/>
    </source>
</evidence>
<sequence length="129" mass="14092">MGAKKLGTSLIFGVLTIFVLITISSVIFAFILRFTELQEGSIKLIVTIISFIALFIGGFICGGKGQQKGWLSGGLTGIVYTFIIFLFQYLGYEKLFTSEQTIYHICYILTAMMGGVLGVNMTSSPPRKA</sequence>
<feature type="transmembrane region" description="Helical" evidence="1">
    <location>
        <begin position="44"/>
        <end position="63"/>
    </location>
</feature>
<accession>A0A8E2ICT2</accession>
<feature type="transmembrane region" description="Helical" evidence="1">
    <location>
        <begin position="102"/>
        <end position="121"/>
    </location>
</feature>